<dbReference type="STRING" id="1237149.C900_02397"/>
<dbReference type="InterPro" id="IPR036249">
    <property type="entry name" value="Thioredoxin-like_sf"/>
</dbReference>
<gene>
    <name evidence="1" type="ORF">C900_02397</name>
</gene>
<dbReference type="eggNOG" id="COG2761">
    <property type="taxonomic scope" value="Bacteria"/>
</dbReference>
<evidence type="ECO:0000313" key="1">
    <source>
        <dbReference type="EMBL" id="ELR71661.1"/>
    </source>
</evidence>
<accession>L8JRS1</accession>
<organism evidence="1 2">
    <name type="scientific">Fulvivirga imtechensis AK7</name>
    <dbReference type="NCBI Taxonomy" id="1237149"/>
    <lineage>
        <taxon>Bacteria</taxon>
        <taxon>Pseudomonadati</taxon>
        <taxon>Bacteroidota</taxon>
        <taxon>Cytophagia</taxon>
        <taxon>Cytophagales</taxon>
        <taxon>Fulvivirgaceae</taxon>
        <taxon>Fulvivirga</taxon>
    </lineage>
</organism>
<reference evidence="1 2" key="1">
    <citation type="submission" date="2012-12" db="EMBL/GenBank/DDBJ databases">
        <title>Genome assembly of Fulvivirga imtechensis AK7.</title>
        <authorList>
            <person name="Nupur N."/>
            <person name="Khatri I."/>
            <person name="Kumar R."/>
            <person name="Subramanian S."/>
            <person name="Pinnaka A."/>
        </authorList>
    </citation>
    <scope>NUCLEOTIDE SEQUENCE [LARGE SCALE GENOMIC DNA]</scope>
    <source>
        <strain evidence="1 2">AK7</strain>
    </source>
</reference>
<dbReference type="Gene3D" id="3.40.30.10">
    <property type="entry name" value="Glutaredoxin"/>
    <property type="match status" value="1"/>
</dbReference>
<name>L8JRS1_9BACT</name>
<evidence type="ECO:0000313" key="2">
    <source>
        <dbReference type="Proteomes" id="UP000011135"/>
    </source>
</evidence>
<dbReference type="SUPFAM" id="SSF52833">
    <property type="entry name" value="Thioredoxin-like"/>
    <property type="match status" value="1"/>
</dbReference>
<dbReference type="CDD" id="cd03025">
    <property type="entry name" value="DsbA_FrnE_like"/>
    <property type="match status" value="1"/>
</dbReference>
<sequence length="200" mass="22783">MGPVWKEAQHISGMPVNDKVWVENPPRSSYPACLAVKTAELQGAKAGEHYLRRVREAVMTELRDVARGDVLQQIAHEVAEEWPGLLDDEQFEHDFSSRAALSDFKKDLKRVKQIGINRYPTLTLKVKGRKGVMITGYRPYSVLLQALQSVCPGIQRSRKIENIDDYWKYWGTLTDRELSEAELTFGSNEAENMAEKYGVK</sequence>
<keyword evidence="2" id="KW-1185">Reference proteome</keyword>
<proteinExistence type="predicted"/>
<dbReference type="Proteomes" id="UP000011135">
    <property type="component" value="Unassembled WGS sequence"/>
</dbReference>
<keyword evidence="1" id="KW-0418">Kinase</keyword>
<dbReference type="Pfam" id="PF13743">
    <property type="entry name" value="Thioredoxin_5"/>
    <property type="match status" value="1"/>
</dbReference>
<protein>
    <submittedName>
        <fullName evidence="1">GTP pyrophosphokinase domain protein</fullName>
    </submittedName>
</protein>
<dbReference type="EMBL" id="AMZN01000034">
    <property type="protein sequence ID" value="ELR71661.1"/>
    <property type="molecule type" value="Genomic_DNA"/>
</dbReference>
<comment type="caution">
    <text evidence="1">The sequence shown here is derived from an EMBL/GenBank/DDBJ whole genome shotgun (WGS) entry which is preliminary data.</text>
</comment>
<keyword evidence="1" id="KW-0808">Transferase</keyword>
<dbReference type="GO" id="GO:0016301">
    <property type="term" value="F:kinase activity"/>
    <property type="evidence" value="ECO:0007669"/>
    <property type="project" value="UniProtKB-KW"/>
</dbReference>
<dbReference type="AlphaFoldDB" id="L8JRS1"/>